<evidence type="ECO:0000256" key="2">
    <source>
        <dbReference type="ARBA" id="ARBA00023163"/>
    </source>
</evidence>
<dbReference type="SMART" id="SM00317">
    <property type="entry name" value="SET"/>
    <property type="match status" value="1"/>
</dbReference>
<feature type="compositionally biased region" description="Basic and acidic residues" evidence="3">
    <location>
        <begin position="1146"/>
        <end position="1173"/>
    </location>
</feature>
<dbReference type="EnsemblProtists" id="PYU1_T010952">
    <property type="protein sequence ID" value="PYU1_T010952"/>
    <property type="gene ID" value="PYU1_G010929"/>
</dbReference>
<dbReference type="GO" id="GO:0031507">
    <property type="term" value="P:heterochromatin formation"/>
    <property type="evidence" value="ECO:0007669"/>
    <property type="project" value="TreeGrafter"/>
</dbReference>
<reference evidence="6" key="2">
    <citation type="submission" date="2010-04" db="EMBL/GenBank/DDBJ databases">
        <authorList>
            <person name="Buell R."/>
            <person name="Hamilton J."/>
            <person name="Hostetler J."/>
        </authorList>
    </citation>
    <scope>NUCLEOTIDE SEQUENCE [LARGE SCALE GENOMIC DNA]</scope>
    <source>
        <strain evidence="6">DAOM:BR144</strain>
    </source>
</reference>
<accession>K3X153</accession>
<proteinExistence type="predicted"/>
<dbReference type="Proteomes" id="UP000019132">
    <property type="component" value="Unassembled WGS sequence"/>
</dbReference>
<name>K3X153_GLOUD</name>
<dbReference type="Pfam" id="PF00856">
    <property type="entry name" value="SET"/>
    <property type="match status" value="1"/>
</dbReference>
<reference evidence="5" key="3">
    <citation type="submission" date="2015-02" db="UniProtKB">
        <authorList>
            <consortium name="EnsemblProtists"/>
        </authorList>
    </citation>
    <scope>IDENTIFICATION</scope>
    <source>
        <strain evidence="5">DAOM BR144</strain>
    </source>
</reference>
<feature type="region of interest" description="Disordered" evidence="3">
    <location>
        <begin position="1"/>
        <end position="214"/>
    </location>
</feature>
<dbReference type="GO" id="GO:0003682">
    <property type="term" value="F:chromatin binding"/>
    <property type="evidence" value="ECO:0007669"/>
    <property type="project" value="TreeGrafter"/>
</dbReference>
<dbReference type="SUPFAM" id="SSF82199">
    <property type="entry name" value="SET domain"/>
    <property type="match status" value="1"/>
</dbReference>
<keyword evidence="6" id="KW-1185">Reference proteome</keyword>
<dbReference type="GO" id="GO:0005634">
    <property type="term" value="C:nucleus"/>
    <property type="evidence" value="ECO:0007669"/>
    <property type="project" value="TreeGrafter"/>
</dbReference>
<sequence>MVERIKRRSNADASSKRRGNNEAEIVDMTLDDDTSSGDQLHSNDADGNNDAEGGRHTSKRQRLARVVSEGEASESDDESDESTANNSRKRSSSSRKGSSKKRSREKDSRNGRRVRKSEPMVNFADVQAQEREMSKIKYAQKQKQQSVSNASSSANTASAAATTTLRKGVHSASPRTSSSSKRSWRQARLRMSPRSPADDPRLGIRKGAPMVDLDDLSSSDALRKRRFANNAEAIKDAVLHSTAWRNKKLDVAPSNILADEPGISVPFAMNFDAPLSAFDPSETHELATKCAVASSALTRPKPLMLATGSPAEASRRTVLETRIGELVDEALPLIKAAHTQRVRTIMANMRQQVRSYLSQLPQHREKVQDFGGLFRPLQISRLEKVATRTILKNVESPKDVGTTRYTVGRGETSLSEREVFPGRVIHLSKIASLSRSTTCMGTRGAIRVEDDPIIRFVPLFTDNNKAADNRYEEQFDGFGGGRKGFLSVLDDETKEYLLRYVVAACDGDSSVFDVLKEQGIFTQPRSDYVDICNREVRHALQQKRLEKLGKILKADSENPVAAGYMELEKNAIHKLIHEYTSRASGRHLRDRLEHPPTHFELYHLSTSGCSQQSATSNLGLKATVKDSYRDMARRYQDFFCRRCFVYNCLHHGINHPIPSIRSDPKYPAVKASRKLHRQVEARTDLVSLEEVDEDAVPTVGGDQAASNENSSHEENGSESVQDENTGESNVDENESEENGRRRSVRSLTAASTKASSALLSQRPKEKKKTTYFRTKLDRDADVSEYLGQDAVYRLVTKEKRALLLAPDQVCGDNCSKTSQASNEVTGRDGPASSWSAAEVLLVKKVEKSLGVQPCITATILATKSCSEVAEFFRQRREEQESDALIGYYSMGGHRDHERPLGARGNNHEHLRRTRHQRMKDRGANHEYVPCNHDGVSWCKCDPGECRSASCPCFFAGRECIPDLCFSCGACEVPLQTKDPDCTTKWRELTKTCGNINILRGCMRRVGVAASDTHGWGAFALEDMKKGDFIYEYTGDLLSQDEAERRGNSYDKNSVSFLFDLNEDTVVDATRKGNKSKFANHTSTEPKCVARIMRVNGEHRIGIYANVDIAAHEELFFDYGYNGVVPDWSQSRIGTGNVKASDVVVIDDEKPKEPEKPATEPEKATERKEEKDAVDVPMEDVELEKNESVDEKKAEQ</sequence>
<dbReference type="Gene3D" id="2.170.270.10">
    <property type="entry name" value="SET domain"/>
    <property type="match status" value="1"/>
</dbReference>
<organism evidence="5 6">
    <name type="scientific">Globisporangium ultimum (strain ATCC 200006 / CBS 805.95 / DAOM BR144)</name>
    <name type="common">Pythium ultimum</name>
    <dbReference type="NCBI Taxonomy" id="431595"/>
    <lineage>
        <taxon>Eukaryota</taxon>
        <taxon>Sar</taxon>
        <taxon>Stramenopiles</taxon>
        <taxon>Oomycota</taxon>
        <taxon>Peronosporomycetes</taxon>
        <taxon>Pythiales</taxon>
        <taxon>Pythiaceae</taxon>
        <taxon>Globisporangium</taxon>
    </lineage>
</organism>
<dbReference type="InParanoid" id="K3X153"/>
<dbReference type="PANTHER" id="PTHR45747">
    <property type="entry name" value="HISTONE-LYSINE N-METHYLTRANSFERASE E(Z)"/>
    <property type="match status" value="1"/>
</dbReference>
<evidence type="ECO:0000256" key="3">
    <source>
        <dbReference type="SAM" id="MobiDB-lite"/>
    </source>
</evidence>
<dbReference type="InterPro" id="IPR045318">
    <property type="entry name" value="EZH1/2-like"/>
</dbReference>
<dbReference type="PROSITE" id="PS50280">
    <property type="entry name" value="SET"/>
    <property type="match status" value="1"/>
</dbReference>
<feature type="compositionally biased region" description="Low complexity" evidence="3">
    <location>
        <begin position="745"/>
        <end position="760"/>
    </location>
</feature>
<feature type="compositionally biased region" description="Low complexity" evidence="3">
    <location>
        <begin position="171"/>
        <end position="181"/>
    </location>
</feature>
<feature type="compositionally biased region" description="Acidic residues" evidence="3">
    <location>
        <begin position="71"/>
        <end position="81"/>
    </location>
</feature>
<feature type="domain" description="SET" evidence="4">
    <location>
        <begin position="1003"/>
        <end position="1119"/>
    </location>
</feature>
<evidence type="ECO:0000313" key="6">
    <source>
        <dbReference type="Proteomes" id="UP000019132"/>
    </source>
</evidence>
<dbReference type="AlphaFoldDB" id="K3X153"/>
<feature type="compositionally biased region" description="Polar residues" evidence="3">
    <location>
        <begin position="36"/>
        <end position="46"/>
    </location>
</feature>
<feature type="region of interest" description="Disordered" evidence="3">
    <location>
        <begin position="1143"/>
        <end position="1195"/>
    </location>
</feature>
<feature type="compositionally biased region" description="Low complexity" evidence="3">
    <location>
        <begin position="139"/>
        <end position="164"/>
    </location>
</feature>
<reference evidence="6" key="1">
    <citation type="journal article" date="2010" name="Genome Biol.">
        <title>Genome sequence of the necrotrophic plant pathogen Pythium ultimum reveals original pathogenicity mechanisms and effector repertoire.</title>
        <authorList>
            <person name="Levesque C.A."/>
            <person name="Brouwer H."/>
            <person name="Cano L."/>
            <person name="Hamilton J.P."/>
            <person name="Holt C."/>
            <person name="Huitema E."/>
            <person name="Raffaele S."/>
            <person name="Robideau G.P."/>
            <person name="Thines M."/>
            <person name="Win J."/>
            <person name="Zerillo M.M."/>
            <person name="Beakes G.W."/>
            <person name="Boore J.L."/>
            <person name="Busam D."/>
            <person name="Dumas B."/>
            <person name="Ferriera S."/>
            <person name="Fuerstenberg S.I."/>
            <person name="Gachon C.M."/>
            <person name="Gaulin E."/>
            <person name="Govers F."/>
            <person name="Grenville-Briggs L."/>
            <person name="Horner N."/>
            <person name="Hostetler J."/>
            <person name="Jiang R.H."/>
            <person name="Johnson J."/>
            <person name="Krajaejun T."/>
            <person name="Lin H."/>
            <person name="Meijer H.J."/>
            <person name="Moore B."/>
            <person name="Morris P."/>
            <person name="Phuntmart V."/>
            <person name="Puiu D."/>
            <person name="Shetty J."/>
            <person name="Stajich J.E."/>
            <person name="Tripathy S."/>
            <person name="Wawra S."/>
            <person name="van West P."/>
            <person name="Whitty B.R."/>
            <person name="Coutinho P.M."/>
            <person name="Henrissat B."/>
            <person name="Martin F."/>
            <person name="Thomas P.D."/>
            <person name="Tyler B.M."/>
            <person name="De Vries R.P."/>
            <person name="Kamoun S."/>
            <person name="Yandell M."/>
            <person name="Tisserat N."/>
            <person name="Buell C.R."/>
        </authorList>
    </citation>
    <scope>NUCLEOTIDE SEQUENCE</scope>
    <source>
        <strain evidence="6">DAOM:BR144</strain>
    </source>
</reference>
<dbReference type="GO" id="GO:0046976">
    <property type="term" value="F:histone H3K27 methyltransferase activity"/>
    <property type="evidence" value="ECO:0007669"/>
    <property type="project" value="TreeGrafter"/>
</dbReference>
<feature type="compositionally biased region" description="Basic and acidic residues" evidence="3">
    <location>
        <begin position="1182"/>
        <end position="1195"/>
    </location>
</feature>
<keyword evidence="1" id="KW-0805">Transcription regulation</keyword>
<evidence type="ECO:0000313" key="5">
    <source>
        <dbReference type="EnsemblProtists" id="PYU1_T010952"/>
    </source>
</evidence>
<evidence type="ECO:0000259" key="4">
    <source>
        <dbReference type="PROSITE" id="PS50280"/>
    </source>
</evidence>
<dbReference type="PANTHER" id="PTHR45747:SF4">
    <property type="entry name" value="HISTONE-LYSINE N-METHYLTRANSFERASE E(Z)"/>
    <property type="match status" value="1"/>
</dbReference>
<dbReference type="InterPro" id="IPR001214">
    <property type="entry name" value="SET_dom"/>
</dbReference>
<dbReference type="InterPro" id="IPR046341">
    <property type="entry name" value="SET_dom_sf"/>
</dbReference>
<dbReference type="STRING" id="431595.K3X153"/>
<evidence type="ECO:0000256" key="1">
    <source>
        <dbReference type="ARBA" id="ARBA00023015"/>
    </source>
</evidence>
<dbReference type="EMBL" id="GL376590">
    <property type="status" value="NOT_ANNOTATED_CDS"/>
    <property type="molecule type" value="Genomic_DNA"/>
</dbReference>
<feature type="compositionally biased region" description="Acidic residues" evidence="3">
    <location>
        <begin position="720"/>
        <end position="736"/>
    </location>
</feature>
<feature type="compositionally biased region" description="Basic residues" evidence="3">
    <location>
        <begin position="87"/>
        <end position="103"/>
    </location>
</feature>
<keyword evidence="2" id="KW-0804">Transcription</keyword>
<dbReference type="VEuPathDB" id="FungiDB:PYU1_G010929"/>
<protein>
    <recommendedName>
        <fullName evidence="4">SET domain-containing protein</fullName>
    </recommendedName>
</protein>
<dbReference type="CDD" id="cd10519">
    <property type="entry name" value="SET_EZH"/>
    <property type="match status" value="1"/>
</dbReference>
<dbReference type="OMA" id="MERINYE"/>
<dbReference type="eggNOG" id="KOG1079">
    <property type="taxonomic scope" value="Eukaryota"/>
</dbReference>
<feature type="region of interest" description="Disordered" evidence="3">
    <location>
        <begin position="685"/>
        <end position="771"/>
    </location>
</feature>
<dbReference type="HOGENOM" id="CLU_004020_0_0_1"/>